<evidence type="ECO:0000313" key="12">
    <source>
        <dbReference type="EMBL" id="CAE0431927.1"/>
    </source>
</evidence>
<evidence type="ECO:0000256" key="5">
    <source>
        <dbReference type="ARBA" id="ARBA00022737"/>
    </source>
</evidence>
<dbReference type="GO" id="GO:0031966">
    <property type="term" value="C:mitochondrial membrane"/>
    <property type="evidence" value="ECO:0007669"/>
    <property type="project" value="UniProtKB-SubCell"/>
</dbReference>
<evidence type="ECO:0000256" key="3">
    <source>
        <dbReference type="ARBA" id="ARBA00022448"/>
    </source>
</evidence>
<evidence type="ECO:0000256" key="11">
    <source>
        <dbReference type="SAM" id="Phobius"/>
    </source>
</evidence>
<dbReference type="EMBL" id="HBIN01003309">
    <property type="protein sequence ID" value="CAE0431927.1"/>
    <property type="molecule type" value="Transcribed_RNA"/>
</dbReference>
<keyword evidence="8 9" id="KW-0472">Membrane</keyword>
<dbReference type="SUPFAM" id="SSF103506">
    <property type="entry name" value="Mitochondrial carrier"/>
    <property type="match status" value="1"/>
</dbReference>
<dbReference type="PROSITE" id="PS50920">
    <property type="entry name" value="SOLCAR"/>
    <property type="match status" value="3"/>
</dbReference>
<gene>
    <name evidence="12" type="ORF">ASTO00021_LOCUS2263</name>
</gene>
<comment type="similarity">
    <text evidence="2 10">Belongs to the mitochondrial carrier (TC 2.A.29) family.</text>
</comment>
<dbReference type="AlphaFoldDB" id="A0A7S3PAS7"/>
<dbReference type="Gene3D" id="1.50.40.10">
    <property type="entry name" value="Mitochondrial carrier domain"/>
    <property type="match status" value="2"/>
</dbReference>
<feature type="repeat" description="Solcar" evidence="9">
    <location>
        <begin position="194"/>
        <end position="280"/>
    </location>
</feature>
<keyword evidence="3 10" id="KW-0813">Transport</keyword>
<keyword evidence="4 9" id="KW-0812">Transmembrane</keyword>
<keyword evidence="7" id="KW-0496">Mitochondrion</keyword>
<evidence type="ECO:0000256" key="8">
    <source>
        <dbReference type="ARBA" id="ARBA00023136"/>
    </source>
</evidence>
<feature type="repeat" description="Solcar" evidence="9">
    <location>
        <begin position="101"/>
        <end position="187"/>
    </location>
</feature>
<keyword evidence="6 11" id="KW-1133">Transmembrane helix</keyword>
<evidence type="ECO:0000256" key="7">
    <source>
        <dbReference type="ARBA" id="ARBA00023128"/>
    </source>
</evidence>
<feature type="transmembrane region" description="Helical" evidence="11">
    <location>
        <begin position="56"/>
        <end position="78"/>
    </location>
</feature>
<dbReference type="InterPro" id="IPR023395">
    <property type="entry name" value="MCP_dom_sf"/>
</dbReference>
<dbReference type="GO" id="GO:1902603">
    <property type="term" value="P:carnitine transmembrane transport"/>
    <property type="evidence" value="ECO:0007669"/>
    <property type="project" value="TreeGrafter"/>
</dbReference>
<accession>A0A7S3PAS7</accession>
<evidence type="ECO:0000256" key="6">
    <source>
        <dbReference type="ARBA" id="ARBA00022989"/>
    </source>
</evidence>
<dbReference type="InterPro" id="IPR018108">
    <property type="entry name" value="MCP_transmembrane"/>
</dbReference>
<feature type="transmembrane region" description="Helical" evidence="11">
    <location>
        <begin position="98"/>
        <end position="119"/>
    </location>
</feature>
<organism evidence="12">
    <name type="scientific">Aplanochytrium stocchinoi</name>
    <dbReference type="NCBI Taxonomy" id="215587"/>
    <lineage>
        <taxon>Eukaryota</taxon>
        <taxon>Sar</taxon>
        <taxon>Stramenopiles</taxon>
        <taxon>Bigyra</taxon>
        <taxon>Labyrinthulomycetes</taxon>
        <taxon>Thraustochytrida</taxon>
        <taxon>Thraustochytriidae</taxon>
        <taxon>Aplanochytrium</taxon>
    </lineage>
</organism>
<comment type="subcellular location">
    <subcellularLocation>
        <location evidence="1">Mitochondrion membrane</location>
        <topology evidence="1">Multi-pass membrane protein</topology>
    </subcellularLocation>
</comment>
<evidence type="ECO:0000256" key="10">
    <source>
        <dbReference type="RuleBase" id="RU000488"/>
    </source>
</evidence>
<evidence type="ECO:0000256" key="1">
    <source>
        <dbReference type="ARBA" id="ARBA00004225"/>
    </source>
</evidence>
<evidence type="ECO:0000256" key="4">
    <source>
        <dbReference type="ARBA" id="ARBA00022692"/>
    </source>
</evidence>
<protein>
    <recommendedName>
        <fullName evidence="13">Mitochondrial carnitine/acylcarnitine carrier protein</fullName>
    </recommendedName>
</protein>
<dbReference type="GO" id="GO:0006839">
    <property type="term" value="P:mitochondrial transport"/>
    <property type="evidence" value="ECO:0007669"/>
    <property type="project" value="TreeGrafter"/>
</dbReference>
<dbReference type="GO" id="GO:0015227">
    <property type="term" value="F:O-acyl-L-carnitine transmembrane transporter activity"/>
    <property type="evidence" value="ECO:0007669"/>
    <property type="project" value="TreeGrafter"/>
</dbReference>
<dbReference type="Pfam" id="PF00153">
    <property type="entry name" value="Mito_carr"/>
    <property type="match status" value="3"/>
</dbReference>
<dbReference type="PANTHER" id="PTHR45624">
    <property type="entry name" value="MITOCHONDRIAL BASIC AMINO ACIDS TRANSPORTER-RELATED"/>
    <property type="match status" value="1"/>
</dbReference>
<evidence type="ECO:0000256" key="2">
    <source>
        <dbReference type="ARBA" id="ARBA00006375"/>
    </source>
</evidence>
<dbReference type="InterPro" id="IPR050567">
    <property type="entry name" value="Mitochondrial_Carrier"/>
</dbReference>
<keyword evidence="5" id="KW-0677">Repeat</keyword>
<reference evidence="12" key="1">
    <citation type="submission" date="2021-01" db="EMBL/GenBank/DDBJ databases">
        <authorList>
            <person name="Corre E."/>
            <person name="Pelletier E."/>
            <person name="Niang G."/>
            <person name="Scheremetjew M."/>
            <person name="Finn R."/>
            <person name="Kale V."/>
            <person name="Holt S."/>
            <person name="Cochrane G."/>
            <person name="Meng A."/>
            <person name="Brown T."/>
            <person name="Cohen L."/>
        </authorList>
    </citation>
    <scope>NUCLEOTIDE SEQUENCE</scope>
    <source>
        <strain evidence="12">GSBS06</strain>
    </source>
</reference>
<name>A0A7S3PAS7_9STRA</name>
<dbReference type="PANTHER" id="PTHR45624:SF4">
    <property type="entry name" value="CONGESTED-LIKE TRACHEA PROTEIN-RELATED"/>
    <property type="match status" value="1"/>
</dbReference>
<evidence type="ECO:0008006" key="13">
    <source>
        <dbReference type="Google" id="ProtNLM"/>
    </source>
</evidence>
<proteinExistence type="inferred from homology"/>
<sequence>MAEAAKSFLSGGCGGMCLVFVGHPLDTIKVRLQTSTEYSGMVDCFKKTVQKDGVKGLYRGMAAPLIGVTPIFAVYFWGFDMGKQIARSFEGKKPEEELTIPGLMFAGGFSAIPGTAVMVPGDRIKVILQIQGQSDAPPKYNGPIDCFKKVLAEEGPAGLYKGTALTLLRDGPGSVAYYGAYEILKNKLQGDGELGALTIIFCGGMAGIMNWLVAVPPDVLKSRYQTAPAGTYPGGFRQVAAELIQKEGVMSLYSGIAPALTRAFPANAACFLGVETSRKALDMLF</sequence>
<feature type="repeat" description="Solcar" evidence="9">
    <location>
        <begin position="2"/>
        <end position="85"/>
    </location>
</feature>
<evidence type="ECO:0000256" key="9">
    <source>
        <dbReference type="PROSITE-ProRule" id="PRU00282"/>
    </source>
</evidence>
<feature type="transmembrane region" description="Helical" evidence="11">
    <location>
        <begin position="194"/>
        <end position="213"/>
    </location>
</feature>